<evidence type="ECO:0000313" key="1">
    <source>
        <dbReference type="EMBL" id="GIY23347.1"/>
    </source>
</evidence>
<gene>
    <name evidence="1" type="ORF">CEXT_426181</name>
</gene>
<keyword evidence="2" id="KW-1185">Reference proteome</keyword>
<comment type="caution">
    <text evidence="1">The sequence shown here is derived from an EMBL/GenBank/DDBJ whole genome shotgun (WGS) entry which is preliminary data.</text>
</comment>
<name>A0AAV4RPN2_CAEEX</name>
<sequence>MAALIGESDSLTSFYENRSRKTRFSRISRRLGDEERAERSLVLWREGLCEMHLLKKGNSSRGCCAAFE</sequence>
<organism evidence="1 2">
    <name type="scientific">Caerostris extrusa</name>
    <name type="common">Bark spider</name>
    <name type="synonym">Caerostris bankana</name>
    <dbReference type="NCBI Taxonomy" id="172846"/>
    <lineage>
        <taxon>Eukaryota</taxon>
        <taxon>Metazoa</taxon>
        <taxon>Ecdysozoa</taxon>
        <taxon>Arthropoda</taxon>
        <taxon>Chelicerata</taxon>
        <taxon>Arachnida</taxon>
        <taxon>Araneae</taxon>
        <taxon>Araneomorphae</taxon>
        <taxon>Entelegynae</taxon>
        <taxon>Araneoidea</taxon>
        <taxon>Araneidae</taxon>
        <taxon>Caerostris</taxon>
    </lineage>
</organism>
<dbReference type="EMBL" id="BPLR01008266">
    <property type="protein sequence ID" value="GIY23347.1"/>
    <property type="molecule type" value="Genomic_DNA"/>
</dbReference>
<reference evidence="1 2" key="1">
    <citation type="submission" date="2021-06" db="EMBL/GenBank/DDBJ databases">
        <title>Caerostris extrusa draft genome.</title>
        <authorList>
            <person name="Kono N."/>
            <person name="Arakawa K."/>
        </authorList>
    </citation>
    <scope>NUCLEOTIDE SEQUENCE [LARGE SCALE GENOMIC DNA]</scope>
</reference>
<accession>A0AAV4RPN2</accession>
<proteinExistence type="predicted"/>
<protein>
    <submittedName>
        <fullName evidence="1">Uncharacterized protein</fullName>
    </submittedName>
</protein>
<evidence type="ECO:0000313" key="2">
    <source>
        <dbReference type="Proteomes" id="UP001054945"/>
    </source>
</evidence>
<dbReference type="Proteomes" id="UP001054945">
    <property type="component" value="Unassembled WGS sequence"/>
</dbReference>
<dbReference type="AlphaFoldDB" id="A0AAV4RPN2"/>